<dbReference type="InParanoid" id="A0A132B709"/>
<gene>
    <name evidence="2" type="ORF">LY89DRAFT_601204</name>
</gene>
<feature type="region of interest" description="Disordered" evidence="1">
    <location>
        <begin position="1"/>
        <end position="80"/>
    </location>
</feature>
<dbReference type="GeneID" id="28819913"/>
<feature type="compositionally biased region" description="Polar residues" evidence="1">
    <location>
        <begin position="1"/>
        <end position="22"/>
    </location>
</feature>
<evidence type="ECO:0000256" key="1">
    <source>
        <dbReference type="SAM" id="MobiDB-lite"/>
    </source>
</evidence>
<evidence type="ECO:0000313" key="3">
    <source>
        <dbReference type="Proteomes" id="UP000070700"/>
    </source>
</evidence>
<feature type="compositionally biased region" description="Acidic residues" evidence="1">
    <location>
        <begin position="404"/>
        <end position="415"/>
    </location>
</feature>
<dbReference type="RefSeq" id="XP_018062019.1">
    <property type="nucleotide sequence ID" value="XM_018210187.1"/>
</dbReference>
<feature type="compositionally biased region" description="Basic and acidic residues" evidence="1">
    <location>
        <begin position="437"/>
        <end position="446"/>
    </location>
</feature>
<feature type="compositionally biased region" description="Polar residues" evidence="1">
    <location>
        <begin position="426"/>
        <end position="436"/>
    </location>
</feature>
<accession>A0A132B709</accession>
<organism evidence="2 3">
    <name type="scientific">Mollisia scopiformis</name>
    <name type="common">Conifer needle endophyte fungus</name>
    <name type="synonym">Phialocephala scopiformis</name>
    <dbReference type="NCBI Taxonomy" id="149040"/>
    <lineage>
        <taxon>Eukaryota</taxon>
        <taxon>Fungi</taxon>
        <taxon>Dikarya</taxon>
        <taxon>Ascomycota</taxon>
        <taxon>Pezizomycotina</taxon>
        <taxon>Leotiomycetes</taxon>
        <taxon>Helotiales</taxon>
        <taxon>Mollisiaceae</taxon>
        <taxon>Mollisia</taxon>
    </lineage>
</organism>
<feature type="compositionally biased region" description="Acidic residues" evidence="1">
    <location>
        <begin position="27"/>
        <end position="53"/>
    </location>
</feature>
<name>A0A132B709_MOLSC</name>
<keyword evidence="3" id="KW-1185">Reference proteome</keyword>
<evidence type="ECO:0000313" key="2">
    <source>
        <dbReference type="EMBL" id="KUJ07664.1"/>
    </source>
</evidence>
<proteinExistence type="predicted"/>
<feature type="region of interest" description="Disordered" evidence="1">
    <location>
        <begin position="404"/>
        <end position="446"/>
    </location>
</feature>
<dbReference type="KEGG" id="psco:LY89DRAFT_601204"/>
<dbReference type="AlphaFoldDB" id="A0A132B709"/>
<sequence>MSRNFRQKSASSPAQKVSSRGKQNIEESSDDDYGGVDQISDSEEDEPDVEVVEEQAIIESEDDQSTPRPFQDEDEQQWEGFEFHGQEEIMGQDTAFFEEQLLALANASNSDLFHNASEDEAISTRRVRFNLSDDDTGEDEDDGFFPDIFLPKDELDASFRREVDRDKGEEMMSDGSWEFHDHELAEEEIAKAIEENEDEEDTDSDDVDEDSSGYDIPGDESGYTTDEDLPTAIQFAPPRALHREPSQASQSSAEEEIQRTPVRRLPKLGVWKVGNKPYIIAQNQVKLFMFNRRNMQRRFSFDAMAPTPVPTPSRNNSIVDSSPMISNSGNIMMSAMANFGDPFTFGNQFLGGQALGPPEAFYPFTSIDANGNMAQDSSSVYDEDDLDAGDMSDLNEFFSFDAAEVEDEKGEDNEPSSDSPGGDIDASSTPARPTTARSEDQVHPLLDHFDKGVVGSFRRNQNRHQLLTRNIASRDSLAFGGSHLDGTIRGVKSGRLHHANTPITPARKAKNLKPMVPSSPASPLAQLNRKRKYNGEEFNGHKRNKSLI</sequence>
<protein>
    <submittedName>
        <fullName evidence="2">Uncharacterized protein</fullName>
    </submittedName>
</protein>
<feature type="region of interest" description="Disordered" evidence="1">
    <location>
        <begin position="194"/>
        <end position="229"/>
    </location>
</feature>
<reference evidence="2 3" key="1">
    <citation type="submission" date="2015-10" db="EMBL/GenBank/DDBJ databases">
        <title>Full genome of DAOMC 229536 Phialocephala scopiformis, a fungal endophyte of spruce producing the potent anti-insectan compound rugulosin.</title>
        <authorList>
            <consortium name="DOE Joint Genome Institute"/>
            <person name="Walker A.K."/>
            <person name="Frasz S.L."/>
            <person name="Seifert K.A."/>
            <person name="Miller J.D."/>
            <person name="Mondo S.J."/>
            <person name="Labutti K."/>
            <person name="Lipzen A."/>
            <person name="Dockter R."/>
            <person name="Kennedy M."/>
            <person name="Grigoriev I.V."/>
            <person name="Spatafora J.W."/>
        </authorList>
    </citation>
    <scope>NUCLEOTIDE SEQUENCE [LARGE SCALE GENOMIC DNA]</scope>
    <source>
        <strain evidence="2 3">CBS 120377</strain>
    </source>
</reference>
<feature type="region of interest" description="Disordered" evidence="1">
    <location>
        <begin position="511"/>
        <end position="548"/>
    </location>
</feature>
<feature type="compositionally biased region" description="Acidic residues" evidence="1">
    <location>
        <begin position="195"/>
        <end position="212"/>
    </location>
</feature>
<dbReference type="EMBL" id="KQ947439">
    <property type="protein sequence ID" value="KUJ07664.1"/>
    <property type="molecule type" value="Genomic_DNA"/>
</dbReference>
<dbReference type="OrthoDB" id="5399183at2759"/>
<dbReference type="Proteomes" id="UP000070700">
    <property type="component" value="Unassembled WGS sequence"/>
</dbReference>